<evidence type="ECO:0000256" key="4">
    <source>
        <dbReference type="ARBA" id="ARBA00023163"/>
    </source>
</evidence>
<comment type="similarity">
    <text evidence="1">Belongs to the BlaI transcriptional regulatory family.</text>
</comment>
<evidence type="ECO:0000256" key="3">
    <source>
        <dbReference type="ARBA" id="ARBA00023125"/>
    </source>
</evidence>
<dbReference type="EMBL" id="MASR01000001">
    <property type="protein sequence ID" value="OFE12302.1"/>
    <property type="molecule type" value="Genomic_DNA"/>
</dbReference>
<name>A0A1E8CJ19_9GAMM</name>
<dbReference type="Pfam" id="PF03965">
    <property type="entry name" value="Penicillinase_R"/>
    <property type="match status" value="1"/>
</dbReference>
<dbReference type="InterPro" id="IPR005650">
    <property type="entry name" value="BlaI_family"/>
</dbReference>
<evidence type="ECO:0000313" key="6">
    <source>
        <dbReference type="Proteomes" id="UP000175669"/>
    </source>
</evidence>
<protein>
    <recommendedName>
        <fullName evidence="7">Penicillinase repressor</fullName>
    </recommendedName>
</protein>
<dbReference type="SUPFAM" id="SSF46785">
    <property type="entry name" value="Winged helix' DNA-binding domain"/>
    <property type="match status" value="1"/>
</dbReference>
<keyword evidence="4" id="KW-0804">Transcription</keyword>
<keyword evidence="3" id="KW-0238">DNA-binding</keyword>
<sequence length="151" mass="17162">MLKKRTASNILSHNLGELELRVLEALWQRPHLDAREIREILDAKGLQRRAPGLSTIQSTLERLFRKTYVDRIKQGHAYTYHASVSRGKLLGRMLGDVIQLLHDGDMETILSSFVQVASDLDDASLDDLEALIRRRKSELISVEQQGEVSDD</sequence>
<evidence type="ECO:0000313" key="5">
    <source>
        <dbReference type="EMBL" id="OFE12302.1"/>
    </source>
</evidence>
<keyword evidence="2" id="KW-0805">Transcription regulation</keyword>
<dbReference type="RefSeq" id="WP_070115925.1">
    <property type="nucleotide sequence ID" value="NZ_CAXATG010000007.1"/>
</dbReference>
<dbReference type="InterPro" id="IPR036388">
    <property type="entry name" value="WH-like_DNA-bd_sf"/>
</dbReference>
<accession>A0A1E8CJ19</accession>
<keyword evidence="6" id="KW-1185">Reference proteome</keyword>
<dbReference type="STRING" id="1524254.PHACT_03440"/>
<evidence type="ECO:0000256" key="1">
    <source>
        <dbReference type="ARBA" id="ARBA00011046"/>
    </source>
</evidence>
<gene>
    <name evidence="5" type="ORF">PHACT_03440</name>
</gene>
<dbReference type="GO" id="GO:0003677">
    <property type="term" value="F:DNA binding"/>
    <property type="evidence" value="ECO:0007669"/>
    <property type="project" value="UniProtKB-KW"/>
</dbReference>
<dbReference type="OrthoDB" id="2989615at2"/>
<dbReference type="AlphaFoldDB" id="A0A1E8CJ19"/>
<evidence type="ECO:0008006" key="7">
    <source>
        <dbReference type="Google" id="ProtNLM"/>
    </source>
</evidence>
<dbReference type="InterPro" id="IPR036390">
    <property type="entry name" value="WH_DNA-bd_sf"/>
</dbReference>
<dbReference type="Gene3D" id="1.10.10.10">
    <property type="entry name" value="Winged helix-like DNA-binding domain superfamily/Winged helix DNA-binding domain"/>
    <property type="match status" value="1"/>
</dbReference>
<dbReference type="Proteomes" id="UP000175669">
    <property type="component" value="Unassembled WGS sequence"/>
</dbReference>
<comment type="caution">
    <text evidence="5">The sequence shown here is derived from an EMBL/GenBank/DDBJ whole genome shotgun (WGS) entry which is preliminary data.</text>
</comment>
<organism evidence="5 6">
    <name type="scientific">Pseudohongiella acticola</name>
    <dbReference type="NCBI Taxonomy" id="1524254"/>
    <lineage>
        <taxon>Bacteria</taxon>
        <taxon>Pseudomonadati</taxon>
        <taxon>Pseudomonadota</taxon>
        <taxon>Gammaproteobacteria</taxon>
        <taxon>Pseudomonadales</taxon>
        <taxon>Pseudohongiellaceae</taxon>
        <taxon>Pseudohongiella</taxon>
    </lineage>
</organism>
<evidence type="ECO:0000256" key="2">
    <source>
        <dbReference type="ARBA" id="ARBA00023015"/>
    </source>
</evidence>
<dbReference type="GO" id="GO:0045892">
    <property type="term" value="P:negative regulation of DNA-templated transcription"/>
    <property type="evidence" value="ECO:0007669"/>
    <property type="project" value="InterPro"/>
</dbReference>
<proteinExistence type="inferred from homology"/>
<reference evidence="6" key="1">
    <citation type="submission" date="2016-07" db="EMBL/GenBank/DDBJ databases">
        <authorList>
            <person name="Florea S."/>
            <person name="Webb J.S."/>
            <person name="Jaromczyk J."/>
            <person name="Schardl C.L."/>
        </authorList>
    </citation>
    <scope>NUCLEOTIDE SEQUENCE [LARGE SCALE GENOMIC DNA]</scope>
    <source>
        <strain evidence="6">KCTC 42131</strain>
    </source>
</reference>